<dbReference type="OrthoDB" id="9811902at2"/>
<evidence type="ECO:0000256" key="1">
    <source>
        <dbReference type="ARBA" id="ARBA00022679"/>
    </source>
</evidence>
<keyword evidence="1 3" id="KW-0808">Transferase</keyword>
<protein>
    <submittedName>
        <fullName evidence="3">Glycosyltransferase involved in cell wall bisynthesis</fullName>
    </submittedName>
</protein>
<dbReference type="RefSeq" id="WP_090093509.1">
    <property type="nucleotide sequence ID" value="NZ_FOMG01000028.1"/>
</dbReference>
<evidence type="ECO:0000313" key="3">
    <source>
        <dbReference type="EMBL" id="SFD26420.1"/>
    </source>
</evidence>
<dbReference type="InterPro" id="IPR001296">
    <property type="entry name" value="Glyco_trans_1"/>
</dbReference>
<sequence>MSKKAWLVTHDNYIDRRIFFFADVLELSGYEVTLFPSYFFDLLSDGDPYYVNRPVNKNIVKRYEISEDLIFEECREVIKLTQEKQEEFKKLNGRYAKNFREINFNISRYKKNHSILNGYNEFYIIQVRKGDKCVLYTSFDDKYSICYDTKNTLKHFEFENAIAQYMNEHTEFLGTTYSIGNINVKSELNEFGENTFYAQNPAFNSMYCYNTYDKTFEEITAIPFGAYNADEIKGKQFEFSEYKKIVYDYSPILENVKRQLEIETPDLVYVADLPTLPIGTMLKEVTGCKLIIDCHEWWYKQAKLWDSSFRRKIELSELYEKELYPKCDLCITVGEYLATDMSKCYEKPFETIYSCMSADLSVKPEDYNENIWNEMFGITAGMKIAVFQGSMTTLRNLDNLARATKYLDDNQYLIIVGGGPYETEFKKILQNEGNPERVRFTGWVNQKELMKYTVNADLGVLPYSAMDEYFSYSVPNKLMEYFEATVPMLFDVSMKEISMVAGENNVGVGADLSNPEIFGKKMKELLNSQDMLNKLKKNYELCKDKFRFENQKKQFENLLDKYI</sequence>
<dbReference type="PANTHER" id="PTHR46401">
    <property type="entry name" value="GLYCOSYLTRANSFERASE WBBK-RELATED"/>
    <property type="match status" value="1"/>
</dbReference>
<evidence type="ECO:0000313" key="4">
    <source>
        <dbReference type="Proteomes" id="UP000199263"/>
    </source>
</evidence>
<dbReference type="STRING" id="119641.SAMN05421842_12811"/>
<dbReference type="Proteomes" id="UP000199263">
    <property type="component" value="Unassembled WGS sequence"/>
</dbReference>
<gene>
    <name evidence="3" type="ORF">SAMN05421842_12811</name>
</gene>
<feature type="domain" description="Glycosyl transferase family 1" evidence="2">
    <location>
        <begin position="380"/>
        <end position="538"/>
    </location>
</feature>
<accession>A0A1I1R7X6</accession>
<dbReference type="PANTHER" id="PTHR46401:SF2">
    <property type="entry name" value="GLYCOSYLTRANSFERASE WBBK-RELATED"/>
    <property type="match status" value="1"/>
</dbReference>
<dbReference type="AlphaFoldDB" id="A0A1I1R7X6"/>
<dbReference type="SUPFAM" id="SSF53756">
    <property type="entry name" value="UDP-Glycosyltransferase/glycogen phosphorylase"/>
    <property type="match status" value="1"/>
</dbReference>
<dbReference type="EMBL" id="FOMG01000028">
    <property type="protein sequence ID" value="SFD26420.1"/>
    <property type="molecule type" value="Genomic_DNA"/>
</dbReference>
<evidence type="ECO:0000259" key="2">
    <source>
        <dbReference type="Pfam" id="PF00534"/>
    </source>
</evidence>
<reference evidence="3 4" key="1">
    <citation type="submission" date="2016-10" db="EMBL/GenBank/DDBJ databases">
        <authorList>
            <person name="de Groot N.N."/>
        </authorList>
    </citation>
    <scope>NUCLEOTIDE SEQUENCE [LARGE SCALE GENOMIC DNA]</scope>
    <source>
        <strain evidence="3 4">DSM 12992</strain>
    </source>
</reference>
<organism evidence="3 4">
    <name type="scientific">Clostridium uliginosum</name>
    <dbReference type="NCBI Taxonomy" id="119641"/>
    <lineage>
        <taxon>Bacteria</taxon>
        <taxon>Bacillati</taxon>
        <taxon>Bacillota</taxon>
        <taxon>Clostridia</taxon>
        <taxon>Eubacteriales</taxon>
        <taxon>Clostridiaceae</taxon>
        <taxon>Clostridium</taxon>
    </lineage>
</organism>
<dbReference type="Gene3D" id="3.40.50.2000">
    <property type="entry name" value="Glycogen Phosphorylase B"/>
    <property type="match status" value="2"/>
</dbReference>
<dbReference type="GO" id="GO:0009103">
    <property type="term" value="P:lipopolysaccharide biosynthetic process"/>
    <property type="evidence" value="ECO:0007669"/>
    <property type="project" value="TreeGrafter"/>
</dbReference>
<name>A0A1I1R7X6_9CLOT</name>
<dbReference type="GO" id="GO:0016757">
    <property type="term" value="F:glycosyltransferase activity"/>
    <property type="evidence" value="ECO:0007669"/>
    <property type="project" value="InterPro"/>
</dbReference>
<proteinExistence type="predicted"/>
<dbReference type="Pfam" id="PF00534">
    <property type="entry name" value="Glycos_transf_1"/>
    <property type="match status" value="1"/>
</dbReference>
<keyword evidence="4" id="KW-1185">Reference proteome</keyword>